<dbReference type="Proteomes" id="UP000655225">
    <property type="component" value="Unassembled WGS sequence"/>
</dbReference>
<comment type="caution">
    <text evidence="2">The sequence shown here is derived from an EMBL/GenBank/DDBJ whole genome shotgun (WGS) entry which is preliminary data.</text>
</comment>
<organism evidence="2 3">
    <name type="scientific">Tetracentron sinense</name>
    <name type="common">Spur-leaf</name>
    <dbReference type="NCBI Taxonomy" id="13715"/>
    <lineage>
        <taxon>Eukaryota</taxon>
        <taxon>Viridiplantae</taxon>
        <taxon>Streptophyta</taxon>
        <taxon>Embryophyta</taxon>
        <taxon>Tracheophyta</taxon>
        <taxon>Spermatophyta</taxon>
        <taxon>Magnoliopsida</taxon>
        <taxon>Trochodendrales</taxon>
        <taxon>Trochodendraceae</taxon>
        <taxon>Tetracentron</taxon>
    </lineage>
</organism>
<reference evidence="2 3" key="1">
    <citation type="submission" date="2020-04" db="EMBL/GenBank/DDBJ databases">
        <title>Plant Genome Project.</title>
        <authorList>
            <person name="Zhang R.-G."/>
        </authorList>
    </citation>
    <scope>NUCLEOTIDE SEQUENCE [LARGE SCALE GENOMIC DNA]</scope>
    <source>
        <strain evidence="2">YNK0</strain>
        <tissue evidence="2">Leaf</tissue>
    </source>
</reference>
<sequence>MKTSAGGINDRSSDELDGRQGSGAEHGFYEGSYPYLGRIGVDAANLEKQQHSPLCAQGVKDFVMDSDASNE</sequence>
<proteinExistence type="predicted"/>
<dbReference type="AlphaFoldDB" id="A0A834Z9F9"/>
<gene>
    <name evidence="2" type="ORF">HHK36_015566</name>
</gene>
<dbReference type="EMBL" id="JABCRI010000010">
    <property type="protein sequence ID" value="KAF8399696.1"/>
    <property type="molecule type" value="Genomic_DNA"/>
</dbReference>
<protein>
    <submittedName>
        <fullName evidence="2">Uncharacterized protein</fullName>
    </submittedName>
</protein>
<name>A0A834Z9F9_TETSI</name>
<evidence type="ECO:0000256" key="1">
    <source>
        <dbReference type="SAM" id="MobiDB-lite"/>
    </source>
</evidence>
<feature type="region of interest" description="Disordered" evidence="1">
    <location>
        <begin position="1"/>
        <end position="28"/>
    </location>
</feature>
<accession>A0A834Z9F9</accession>
<keyword evidence="3" id="KW-1185">Reference proteome</keyword>
<evidence type="ECO:0000313" key="2">
    <source>
        <dbReference type="EMBL" id="KAF8399696.1"/>
    </source>
</evidence>
<evidence type="ECO:0000313" key="3">
    <source>
        <dbReference type="Proteomes" id="UP000655225"/>
    </source>
</evidence>